<dbReference type="STRING" id="862908.BMS_2023"/>
<evidence type="ECO:0000259" key="6">
    <source>
        <dbReference type="Pfam" id="PF08281"/>
    </source>
</evidence>
<dbReference type="SUPFAM" id="SSF88659">
    <property type="entry name" value="Sigma3 and sigma4 domains of RNA polymerase sigma factors"/>
    <property type="match status" value="1"/>
</dbReference>
<keyword evidence="4" id="KW-0238">DNA-binding</keyword>
<dbReference type="PATRIC" id="fig|862908.3.peg.1922"/>
<evidence type="ECO:0000313" key="8">
    <source>
        <dbReference type="Proteomes" id="UP000008963"/>
    </source>
</evidence>
<dbReference type="Gene3D" id="1.10.1740.10">
    <property type="match status" value="1"/>
</dbReference>
<sequence length="193" mass="22471">MQNFSDPNFINSLKRGDQSAMEILISAYSGHLLNAALGMGFGREKSQDIAHSTWLTFFEVVHKFEGRSHIRTFLFGIFYNKVSEYKRQILKYEKYDPIEEVMEARFVDNGHWQSEWPSDPHEALVNTQGLSIIEECMDKLPLIQKSVFYLKVVKELSSEEICHTLEISSTNLRQLLYRSKTRLKECIERKGAK</sequence>
<comment type="similarity">
    <text evidence="1">Belongs to the sigma-70 factor family. ECF subfamily.</text>
</comment>
<dbReference type="NCBIfam" id="TIGR02937">
    <property type="entry name" value="sigma70-ECF"/>
    <property type="match status" value="1"/>
</dbReference>
<dbReference type="GO" id="GO:0003677">
    <property type="term" value="F:DNA binding"/>
    <property type="evidence" value="ECO:0007669"/>
    <property type="project" value="UniProtKB-KW"/>
</dbReference>
<dbReference type="Proteomes" id="UP000008963">
    <property type="component" value="Chromosome"/>
</dbReference>
<dbReference type="EMBL" id="FQ312005">
    <property type="protein sequence ID" value="CBW26835.1"/>
    <property type="molecule type" value="Genomic_DNA"/>
</dbReference>
<evidence type="ECO:0000256" key="2">
    <source>
        <dbReference type="ARBA" id="ARBA00023015"/>
    </source>
</evidence>
<proteinExistence type="inferred from homology"/>
<dbReference type="InterPro" id="IPR039425">
    <property type="entry name" value="RNA_pol_sigma-70-like"/>
</dbReference>
<evidence type="ECO:0000313" key="7">
    <source>
        <dbReference type="EMBL" id="CBW26835.1"/>
    </source>
</evidence>
<dbReference type="InterPro" id="IPR036388">
    <property type="entry name" value="WH-like_DNA-bd_sf"/>
</dbReference>
<dbReference type="OrthoDB" id="9782108at2"/>
<dbReference type="InterPro" id="IPR013324">
    <property type="entry name" value="RNA_pol_sigma_r3/r4-like"/>
</dbReference>
<dbReference type="InterPro" id="IPR013325">
    <property type="entry name" value="RNA_pol_sigma_r2"/>
</dbReference>
<protein>
    <submittedName>
        <fullName evidence="7">Sigma factor</fullName>
    </submittedName>
</protein>
<dbReference type="InterPro" id="IPR013249">
    <property type="entry name" value="RNA_pol_sigma70_r4_t2"/>
</dbReference>
<dbReference type="GO" id="GO:0016987">
    <property type="term" value="F:sigma factor activity"/>
    <property type="evidence" value="ECO:0007669"/>
    <property type="project" value="UniProtKB-KW"/>
</dbReference>
<gene>
    <name evidence="7" type="ordered locus">BMS_2023</name>
</gene>
<keyword evidence="2" id="KW-0805">Transcription regulation</keyword>
<dbReference type="GO" id="GO:0006352">
    <property type="term" value="P:DNA-templated transcription initiation"/>
    <property type="evidence" value="ECO:0007669"/>
    <property type="project" value="InterPro"/>
</dbReference>
<dbReference type="Gene3D" id="1.10.10.10">
    <property type="entry name" value="Winged helix-like DNA-binding domain superfamily/Winged helix DNA-binding domain"/>
    <property type="match status" value="1"/>
</dbReference>
<keyword evidence="8" id="KW-1185">Reference proteome</keyword>
<evidence type="ECO:0000256" key="5">
    <source>
        <dbReference type="ARBA" id="ARBA00023163"/>
    </source>
</evidence>
<dbReference type="AlphaFoldDB" id="E1X305"/>
<keyword evidence="5" id="KW-0804">Transcription</keyword>
<name>E1X305_HALMS</name>
<accession>E1X305</accession>
<dbReference type="KEGG" id="bmx:BMS_2023"/>
<dbReference type="RefSeq" id="WP_014244613.1">
    <property type="nucleotide sequence ID" value="NC_016620.1"/>
</dbReference>
<reference evidence="8" key="1">
    <citation type="journal article" date="2013" name="ISME J.">
        <title>A small predatory core genome in the divergent marine Bacteriovorax marinus SJ and the terrestrial Bdellovibrio bacteriovorus.</title>
        <authorList>
            <person name="Crossman L.C."/>
            <person name="Chen H."/>
            <person name="Cerdeno-Tarraga A.M."/>
            <person name="Brooks K."/>
            <person name="Quail M.A."/>
            <person name="Pineiro S.A."/>
            <person name="Hobley L."/>
            <person name="Sockett R.E."/>
            <person name="Bentley S.D."/>
            <person name="Parkhill J."/>
            <person name="Williams H.N."/>
            <person name="Stine O.C."/>
        </authorList>
    </citation>
    <scope>NUCLEOTIDE SEQUENCE [LARGE SCALE GENOMIC DNA]</scope>
    <source>
        <strain evidence="8">ATCC BAA-682 / DSM 15412 / SJ</strain>
    </source>
</reference>
<organism evidence="7 8">
    <name type="scientific">Halobacteriovorax marinus (strain ATCC BAA-682 / DSM 15412 / SJ)</name>
    <name type="common">Bacteriovorax marinus</name>
    <dbReference type="NCBI Taxonomy" id="862908"/>
    <lineage>
        <taxon>Bacteria</taxon>
        <taxon>Pseudomonadati</taxon>
        <taxon>Bdellovibrionota</taxon>
        <taxon>Bacteriovoracia</taxon>
        <taxon>Bacteriovoracales</taxon>
        <taxon>Halobacteriovoraceae</taxon>
        <taxon>Halobacteriovorax</taxon>
    </lineage>
</organism>
<dbReference type="PANTHER" id="PTHR43133">
    <property type="entry name" value="RNA POLYMERASE ECF-TYPE SIGMA FACTO"/>
    <property type="match status" value="1"/>
</dbReference>
<evidence type="ECO:0000256" key="3">
    <source>
        <dbReference type="ARBA" id="ARBA00023082"/>
    </source>
</evidence>
<dbReference type="eggNOG" id="COG1595">
    <property type="taxonomic scope" value="Bacteria"/>
</dbReference>
<dbReference type="InterPro" id="IPR014284">
    <property type="entry name" value="RNA_pol_sigma-70_dom"/>
</dbReference>
<evidence type="ECO:0000256" key="1">
    <source>
        <dbReference type="ARBA" id="ARBA00010641"/>
    </source>
</evidence>
<keyword evidence="3" id="KW-0731">Sigma factor</keyword>
<dbReference type="PANTHER" id="PTHR43133:SF8">
    <property type="entry name" value="RNA POLYMERASE SIGMA FACTOR HI_1459-RELATED"/>
    <property type="match status" value="1"/>
</dbReference>
<feature type="domain" description="RNA polymerase sigma factor 70 region 4 type 2" evidence="6">
    <location>
        <begin position="132"/>
        <end position="183"/>
    </location>
</feature>
<dbReference type="SUPFAM" id="SSF88946">
    <property type="entry name" value="Sigma2 domain of RNA polymerase sigma factors"/>
    <property type="match status" value="1"/>
</dbReference>
<dbReference type="HOGENOM" id="CLU_047691_2_0_7"/>
<evidence type="ECO:0000256" key="4">
    <source>
        <dbReference type="ARBA" id="ARBA00023125"/>
    </source>
</evidence>
<dbReference type="Pfam" id="PF08281">
    <property type="entry name" value="Sigma70_r4_2"/>
    <property type="match status" value="1"/>
</dbReference>
<dbReference type="CDD" id="cd06171">
    <property type="entry name" value="Sigma70_r4"/>
    <property type="match status" value="1"/>
</dbReference>